<dbReference type="PROSITE" id="PS50082">
    <property type="entry name" value="WD_REPEATS_2"/>
    <property type="match status" value="2"/>
</dbReference>
<dbReference type="EMBL" id="AFYH01066198">
    <property type="status" value="NOT_ANNOTATED_CDS"/>
    <property type="molecule type" value="Genomic_DNA"/>
</dbReference>
<dbReference type="PROSITE" id="PS50294">
    <property type="entry name" value="WD_REPEATS_REGION"/>
    <property type="match status" value="1"/>
</dbReference>
<dbReference type="GO" id="GO:0007020">
    <property type="term" value="P:microtubule nucleation"/>
    <property type="evidence" value="ECO:0007669"/>
    <property type="project" value="TreeGrafter"/>
</dbReference>
<dbReference type="Proteomes" id="UP000008672">
    <property type="component" value="Unassembled WGS sequence"/>
</dbReference>
<keyword evidence="1 3" id="KW-0853">WD repeat</keyword>
<protein>
    <submittedName>
        <fullName evidence="5">Uncharacterized protein</fullName>
    </submittedName>
</protein>
<feature type="repeat" description="WD" evidence="3">
    <location>
        <begin position="115"/>
        <end position="145"/>
    </location>
</feature>
<dbReference type="FunFam" id="2.130.10.10:FF:000284">
    <property type="entry name" value="protein NEDD1 isoform X1"/>
    <property type="match status" value="1"/>
</dbReference>
<keyword evidence="6" id="KW-1185">Reference proteome</keyword>
<evidence type="ECO:0000256" key="3">
    <source>
        <dbReference type="PROSITE-ProRule" id="PRU00221"/>
    </source>
</evidence>
<dbReference type="InParanoid" id="H3B3Z8"/>
<evidence type="ECO:0000313" key="6">
    <source>
        <dbReference type="Proteomes" id="UP000008672"/>
    </source>
</evidence>
<sequence>MQESLRFASSGDDIKIWDSSSLTVVEQFNPHAASQGVSSLCWSSNNHFLISASAAGDKVVVSSCKSKPVTILELADGKEQTCVNLNSNSQYLVTGGLDNTVNIWDLKSRRLYRSLKDHKDKVTSVSFNSNDCYIASGSESGEIILHSITTNFSSAPFGHGSSQVCFHGNFIYKKKKNLNRRGSFNDSQSVILWHCVDGAHPYYLVFEFEHGFGHLGLFFNYITGLELLAISGMDGVILGLNTSNERLLRTVVAEHPLTAVEFMPDGAMIAVGSSRGRIYLYDLRMLTSPLKSIGAHKTSVKCLKCQSSTTQGGFKASASKMPSSALAAASKRAATKTSNTTGGSQNAGIVREIPNKMAEAVPAPPQPLAVTEGSGPDASQDKTELPHSTSLDVIPSKENDLVKSADSTSYLKNFDSLGKSSWSDLLSPVRDDVAAFKASPDYLAKGDGLDFLTQSNSSFSTRRNPVGASTQGSFNFSPLHIFGGSPQIIKEEEENPEQNVKIKAPYGKQEPKESLNQSPEDMESVSLGTPLSCSTEKTPETRGKDIQAQLLYDFPVNGTLEPNPRITSSVTAGVASSLSEKIAGSINGDGTSAPLTSVQIHFIKKMIEETLEDFSVTLHFPAIHLEIMLLRQLVVLQMEMHSLLERYSVNGTLVEELEKLREENKRLQTKF</sequence>
<proteinExistence type="predicted"/>
<keyword evidence="2" id="KW-0677">Repeat</keyword>
<dbReference type="STRING" id="7897.ENSLACP00000016619"/>
<evidence type="ECO:0000256" key="2">
    <source>
        <dbReference type="ARBA" id="ARBA00022737"/>
    </source>
</evidence>
<dbReference type="EMBL" id="AFYH01066200">
    <property type="status" value="NOT_ANNOTATED_CDS"/>
    <property type="molecule type" value="Genomic_DNA"/>
</dbReference>
<dbReference type="InterPro" id="IPR015943">
    <property type="entry name" value="WD40/YVTN_repeat-like_dom_sf"/>
</dbReference>
<dbReference type="EMBL" id="AFYH01066195">
    <property type="status" value="NOT_ANNOTATED_CDS"/>
    <property type="molecule type" value="Genomic_DNA"/>
</dbReference>
<dbReference type="SMART" id="SM00320">
    <property type="entry name" value="WD40"/>
    <property type="match status" value="4"/>
</dbReference>
<dbReference type="GO" id="GO:0000922">
    <property type="term" value="C:spindle pole"/>
    <property type="evidence" value="ECO:0007669"/>
    <property type="project" value="TreeGrafter"/>
</dbReference>
<reference evidence="5" key="3">
    <citation type="submission" date="2025-09" db="UniProtKB">
        <authorList>
            <consortium name="Ensembl"/>
        </authorList>
    </citation>
    <scope>IDENTIFICATION</scope>
</reference>
<dbReference type="Pfam" id="PF00400">
    <property type="entry name" value="WD40"/>
    <property type="match status" value="4"/>
</dbReference>
<dbReference type="PANTHER" id="PTHR44414">
    <property type="entry name" value="PROTEIN NEDD1"/>
    <property type="match status" value="1"/>
</dbReference>
<feature type="compositionally biased region" description="Polar residues" evidence="4">
    <location>
        <begin position="526"/>
        <end position="536"/>
    </location>
</feature>
<dbReference type="FunCoup" id="H3B3Z8">
    <property type="interactions" value="2345"/>
</dbReference>
<dbReference type="EMBL" id="AFYH01066196">
    <property type="status" value="NOT_ANNOTATED_CDS"/>
    <property type="molecule type" value="Genomic_DNA"/>
</dbReference>
<dbReference type="GeneTree" id="ENSGT00940000164439"/>
<evidence type="ECO:0000256" key="4">
    <source>
        <dbReference type="SAM" id="MobiDB-lite"/>
    </source>
</evidence>
<dbReference type="InterPro" id="IPR052818">
    <property type="entry name" value="NEDD1_Spindle_Assembly"/>
</dbReference>
<dbReference type="Gene3D" id="2.130.10.10">
    <property type="entry name" value="YVTN repeat-like/Quinoprotein amine dehydrogenase"/>
    <property type="match status" value="3"/>
</dbReference>
<dbReference type="EMBL" id="AFYH01066199">
    <property type="status" value="NOT_ANNOTATED_CDS"/>
    <property type="molecule type" value="Genomic_DNA"/>
</dbReference>
<dbReference type="GO" id="GO:0005814">
    <property type="term" value="C:centriole"/>
    <property type="evidence" value="ECO:0007669"/>
    <property type="project" value="TreeGrafter"/>
</dbReference>
<dbReference type="GO" id="GO:0043015">
    <property type="term" value="F:gamma-tubulin binding"/>
    <property type="evidence" value="ECO:0007669"/>
    <property type="project" value="TreeGrafter"/>
</dbReference>
<dbReference type="PROSITE" id="PS00678">
    <property type="entry name" value="WD_REPEATS_1"/>
    <property type="match status" value="1"/>
</dbReference>
<evidence type="ECO:0000313" key="5">
    <source>
        <dbReference type="Ensembl" id="ENSLACP00000016619.1"/>
    </source>
</evidence>
<dbReference type="EMBL" id="AFYH01066197">
    <property type="status" value="NOT_ANNOTATED_CDS"/>
    <property type="molecule type" value="Genomic_DNA"/>
</dbReference>
<feature type="region of interest" description="Disordered" evidence="4">
    <location>
        <begin position="363"/>
        <end position="391"/>
    </location>
</feature>
<feature type="region of interest" description="Disordered" evidence="4">
    <location>
        <begin position="493"/>
        <end position="542"/>
    </location>
</feature>
<name>H3B3Z8_LATCH</name>
<dbReference type="GO" id="GO:0005813">
    <property type="term" value="C:centrosome"/>
    <property type="evidence" value="ECO:0007669"/>
    <property type="project" value="TreeGrafter"/>
</dbReference>
<dbReference type="HOGENOM" id="CLU_415014_0_0_1"/>
<dbReference type="OMA" id="GTMVLWD"/>
<dbReference type="GO" id="GO:0036064">
    <property type="term" value="C:ciliary basal body"/>
    <property type="evidence" value="ECO:0007669"/>
    <property type="project" value="TreeGrafter"/>
</dbReference>
<evidence type="ECO:0000256" key="1">
    <source>
        <dbReference type="ARBA" id="ARBA00022574"/>
    </source>
</evidence>
<dbReference type="InterPro" id="IPR019775">
    <property type="entry name" value="WD40_repeat_CS"/>
</dbReference>
<dbReference type="Bgee" id="ENSLACG00000014646">
    <property type="expression patterns" value="Expressed in muscle tissue and 6 other cell types or tissues"/>
</dbReference>
<dbReference type="Ensembl" id="ENSLACT00000016733.1">
    <property type="protein sequence ID" value="ENSLACP00000016619.1"/>
    <property type="gene ID" value="ENSLACG00000014646.1"/>
</dbReference>
<reference evidence="6" key="1">
    <citation type="submission" date="2011-08" db="EMBL/GenBank/DDBJ databases">
        <title>The draft genome of Latimeria chalumnae.</title>
        <authorList>
            <person name="Di Palma F."/>
            <person name="Alfoldi J."/>
            <person name="Johnson J."/>
            <person name="Berlin A."/>
            <person name="Gnerre S."/>
            <person name="Jaffe D."/>
            <person name="MacCallum I."/>
            <person name="Young S."/>
            <person name="Walker B.J."/>
            <person name="Lander E."/>
            <person name="Lindblad-Toh K."/>
        </authorList>
    </citation>
    <scope>NUCLEOTIDE SEQUENCE [LARGE SCALE GENOMIC DNA]</scope>
    <source>
        <strain evidence="6">Wild caught</strain>
    </source>
</reference>
<feature type="repeat" description="WD" evidence="3">
    <location>
        <begin position="81"/>
        <end position="114"/>
    </location>
</feature>
<dbReference type="GO" id="GO:0005737">
    <property type="term" value="C:cytoplasm"/>
    <property type="evidence" value="ECO:0007669"/>
    <property type="project" value="TreeGrafter"/>
</dbReference>
<dbReference type="eggNOG" id="KOG4378">
    <property type="taxonomic scope" value="Eukaryota"/>
</dbReference>
<dbReference type="AlphaFoldDB" id="H3B3Z8"/>
<dbReference type="InterPro" id="IPR036322">
    <property type="entry name" value="WD40_repeat_dom_sf"/>
</dbReference>
<accession>H3B3Z8</accession>
<dbReference type="SUPFAM" id="SSF50978">
    <property type="entry name" value="WD40 repeat-like"/>
    <property type="match status" value="1"/>
</dbReference>
<dbReference type="PANTHER" id="PTHR44414:SF1">
    <property type="entry name" value="PROTEIN NEDD1"/>
    <property type="match status" value="1"/>
</dbReference>
<reference evidence="5" key="2">
    <citation type="submission" date="2025-08" db="UniProtKB">
        <authorList>
            <consortium name="Ensembl"/>
        </authorList>
    </citation>
    <scope>IDENTIFICATION</scope>
</reference>
<dbReference type="GO" id="GO:0000278">
    <property type="term" value="P:mitotic cell cycle"/>
    <property type="evidence" value="ECO:0007669"/>
    <property type="project" value="TreeGrafter"/>
</dbReference>
<organism evidence="5 6">
    <name type="scientific">Latimeria chalumnae</name>
    <name type="common">Coelacanth</name>
    <dbReference type="NCBI Taxonomy" id="7897"/>
    <lineage>
        <taxon>Eukaryota</taxon>
        <taxon>Metazoa</taxon>
        <taxon>Chordata</taxon>
        <taxon>Craniata</taxon>
        <taxon>Vertebrata</taxon>
        <taxon>Euteleostomi</taxon>
        <taxon>Coelacanthiformes</taxon>
        <taxon>Coelacanthidae</taxon>
        <taxon>Latimeria</taxon>
    </lineage>
</organism>
<dbReference type="InterPro" id="IPR001680">
    <property type="entry name" value="WD40_rpt"/>
</dbReference>